<feature type="transmembrane region" description="Helical" evidence="1">
    <location>
        <begin position="166"/>
        <end position="188"/>
    </location>
</feature>
<keyword evidence="1" id="KW-1133">Transmembrane helix</keyword>
<feature type="transmembrane region" description="Helical" evidence="1">
    <location>
        <begin position="98"/>
        <end position="118"/>
    </location>
</feature>
<gene>
    <name evidence="2" type="ORF">QO010_000805</name>
</gene>
<evidence type="ECO:0000313" key="2">
    <source>
        <dbReference type="EMBL" id="MDQ0463057.1"/>
    </source>
</evidence>
<name>A0ABU0IM26_9CAUL</name>
<evidence type="ECO:0000256" key="1">
    <source>
        <dbReference type="SAM" id="Phobius"/>
    </source>
</evidence>
<reference evidence="2 3" key="1">
    <citation type="submission" date="2023-07" db="EMBL/GenBank/DDBJ databases">
        <title>Genomic Encyclopedia of Type Strains, Phase IV (KMG-IV): sequencing the most valuable type-strain genomes for metagenomic binning, comparative biology and taxonomic classification.</title>
        <authorList>
            <person name="Goeker M."/>
        </authorList>
    </citation>
    <scope>NUCLEOTIDE SEQUENCE [LARGE SCALE GENOMIC DNA]</scope>
    <source>
        <strain evidence="2 3">DSM 18695</strain>
    </source>
</reference>
<accession>A0ABU0IM26</accession>
<feature type="transmembrane region" description="Helical" evidence="1">
    <location>
        <begin position="208"/>
        <end position="232"/>
    </location>
</feature>
<dbReference type="RefSeq" id="WP_307346289.1">
    <property type="nucleotide sequence ID" value="NZ_JAUSVS010000001.1"/>
</dbReference>
<evidence type="ECO:0000313" key="3">
    <source>
        <dbReference type="Proteomes" id="UP001228905"/>
    </source>
</evidence>
<keyword evidence="1" id="KW-0472">Membrane</keyword>
<feature type="transmembrane region" description="Helical" evidence="1">
    <location>
        <begin position="58"/>
        <end position="78"/>
    </location>
</feature>
<dbReference type="Proteomes" id="UP001228905">
    <property type="component" value="Unassembled WGS sequence"/>
</dbReference>
<sequence length="251" mass="26676">MADAALASSAFAGFRLLARRPLTFLVWGLGALAVWAAVLGALFAASPGGFGIHLFGPIGAPVLWLTATILICAVFRLVLRTQERHRIGLRIGPDELRLAPLVLVLGAIAAVCILPLVLSGPQRLAATAILLLISPFLCLLAPAVFATRRLDLLQGFRLAWRRYASLLAMNLLIAGIYATTTVLLGHFWKWMILVNDTRIDQAIHRGTGAVGQMIGIAGVLAILIYGALLIIVTAPAAEAYRRLTSPPAPGP</sequence>
<feature type="transmembrane region" description="Helical" evidence="1">
    <location>
        <begin position="24"/>
        <end position="46"/>
    </location>
</feature>
<keyword evidence="3" id="KW-1185">Reference proteome</keyword>
<comment type="caution">
    <text evidence="2">The sequence shown here is derived from an EMBL/GenBank/DDBJ whole genome shotgun (WGS) entry which is preliminary data.</text>
</comment>
<protein>
    <submittedName>
        <fullName evidence="2">Lysylphosphatidylglycerol synthetase-like protein (DUF2156 family)</fullName>
    </submittedName>
</protein>
<dbReference type="EMBL" id="JAUSVS010000001">
    <property type="protein sequence ID" value="MDQ0463057.1"/>
    <property type="molecule type" value="Genomic_DNA"/>
</dbReference>
<organism evidence="2 3">
    <name type="scientific">Caulobacter ginsengisoli</name>
    <dbReference type="NCBI Taxonomy" id="400775"/>
    <lineage>
        <taxon>Bacteria</taxon>
        <taxon>Pseudomonadati</taxon>
        <taxon>Pseudomonadota</taxon>
        <taxon>Alphaproteobacteria</taxon>
        <taxon>Caulobacterales</taxon>
        <taxon>Caulobacteraceae</taxon>
        <taxon>Caulobacter</taxon>
    </lineage>
</organism>
<feature type="transmembrane region" description="Helical" evidence="1">
    <location>
        <begin position="124"/>
        <end position="145"/>
    </location>
</feature>
<proteinExistence type="predicted"/>
<keyword evidence="1" id="KW-0812">Transmembrane</keyword>